<dbReference type="EMBL" id="MU394296">
    <property type="protein sequence ID" value="KAI6089331.1"/>
    <property type="molecule type" value="Genomic_DNA"/>
</dbReference>
<proteinExistence type="predicted"/>
<dbReference type="Proteomes" id="UP001497680">
    <property type="component" value="Unassembled WGS sequence"/>
</dbReference>
<name>A0ACC0D9X4_9PEZI</name>
<keyword evidence="2" id="KW-1185">Reference proteome</keyword>
<organism evidence="1 2">
    <name type="scientific">Hypoxylon rubiginosum</name>
    <dbReference type="NCBI Taxonomy" id="110542"/>
    <lineage>
        <taxon>Eukaryota</taxon>
        <taxon>Fungi</taxon>
        <taxon>Dikarya</taxon>
        <taxon>Ascomycota</taxon>
        <taxon>Pezizomycotina</taxon>
        <taxon>Sordariomycetes</taxon>
        <taxon>Xylariomycetidae</taxon>
        <taxon>Xylariales</taxon>
        <taxon>Hypoxylaceae</taxon>
        <taxon>Hypoxylon</taxon>
    </lineage>
</organism>
<comment type="caution">
    <text evidence="1">The sequence shown here is derived from an EMBL/GenBank/DDBJ whole genome shotgun (WGS) entry which is preliminary data.</text>
</comment>
<accession>A0ACC0D9X4</accession>
<evidence type="ECO:0000313" key="2">
    <source>
        <dbReference type="Proteomes" id="UP001497680"/>
    </source>
</evidence>
<gene>
    <name evidence="1" type="ORF">F4821DRAFT_231757</name>
</gene>
<protein>
    <submittedName>
        <fullName evidence="1">Uncharacterized protein</fullName>
    </submittedName>
</protein>
<sequence>MFPSAGCLLKLLAFCLSVPLGPRTRENPRTCAACARYLDILAASSIPTSRSPTLKFPLSGSGQGSPDYVIPCRRTEQGNDRQPRPLGAKTHLW</sequence>
<evidence type="ECO:0000313" key="1">
    <source>
        <dbReference type="EMBL" id="KAI6089331.1"/>
    </source>
</evidence>
<reference evidence="1 2" key="1">
    <citation type="journal article" date="2022" name="New Phytol.">
        <title>Ecological generalism drives hyperdiversity of secondary metabolite gene clusters in xylarialean endophytes.</title>
        <authorList>
            <person name="Franco M.E.E."/>
            <person name="Wisecaver J.H."/>
            <person name="Arnold A.E."/>
            <person name="Ju Y.M."/>
            <person name="Slot J.C."/>
            <person name="Ahrendt S."/>
            <person name="Moore L.P."/>
            <person name="Eastman K.E."/>
            <person name="Scott K."/>
            <person name="Konkel Z."/>
            <person name="Mondo S.J."/>
            <person name="Kuo A."/>
            <person name="Hayes R.D."/>
            <person name="Haridas S."/>
            <person name="Andreopoulos B."/>
            <person name="Riley R."/>
            <person name="LaButti K."/>
            <person name="Pangilinan J."/>
            <person name="Lipzen A."/>
            <person name="Amirebrahimi M."/>
            <person name="Yan J."/>
            <person name="Adam C."/>
            <person name="Keymanesh K."/>
            <person name="Ng V."/>
            <person name="Louie K."/>
            <person name="Northen T."/>
            <person name="Drula E."/>
            <person name="Henrissat B."/>
            <person name="Hsieh H.M."/>
            <person name="Youens-Clark K."/>
            <person name="Lutzoni F."/>
            <person name="Miadlikowska J."/>
            <person name="Eastwood D.C."/>
            <person name="Hamelin R.C."/>
            <person name="Grigoriev I.V."/>
            <person name="U'Ren J.M."/>
        </authorList>
    </citation>
    <scope>NUCLEOTIDE SEQUENCE [LARGE SCALE GENOMIC DNA]</scope>
    <source>
        <strain evidence="1 2">ER1909</strain>
    </source>
</reference>